<dbReference type="AlphaFoldDB" id="A0A1V3JPW7"/>
<feature type="non-terminal residue" evidence="1">
    <location>
        <position position="1"/>
    </location>
</feature>
<dbReference type="EMBL" id="MLHQ01000012">
    <property type="protein sequence ID" value="OOF58837.1"/>
    <property type="molecule type" value="Genomic_DNA"/>
</dbReference>
<reference evidence="1 2" key="1">
    <citation type="submission" date="2016-10" db="EMBL/GenBank/DDBJ databases">
        <title>Rodentibacter gen. nov. and new species.</title>
        <authorList>
            <person name="Christensen H."/>
        </authorList>
    </citation>
    <scope>NUCLEOTIDE SEQUENCE [LARGE SCALE GENOMIC DNA]</scope>
    <source>
        <strain evidence="1 2">Ac151</strain>
    </source>
</reference>
<evidence type="ECO:0000313" key="2">
    <source>
        <dbReference type="Proteomes" id="UP000188602"/>
    </source>
</evidence>
<name>A0A1V3JPW7_9PAST</name>
<proteinExistence type="predicted"/>
<dbReference type="RefSeq" id="WP_077423737.1">
    <property type="nucleotide sequence ID" value="NZ_MLHQ01000012.1"/>
</dbReference>
<evidence type="ECO:0008006" key="3">
    <source>
        <dbReference type="Google" id="ProtNLM"/>
    </source>
</evidence>
<comment type="caution">
    <text evidence="1">The sequence shown here is derived from an EMBL/GenBank/DDBJ whole genome shotgun (WGS) entry which is preliminary data.</text>
</comment>
<evidence type="ECO:0000313" key="1">
    <source>
        <dbReference type="EMBL" id="OOF58837.1"/>
    </source>
</evidence>
<protein>
    <recommendedName>
        <fullName evidence="3">Alpha/beta hydrolase</fullName>
    </recommendedName>
</protein>
<dbReference type="InterPro" id="IPR029058">
    <property type="entry name" value="AB_hydrolase_fold"/>
</dbReference>
<dbReference type="SUPFAM" id="SSF53474">
    <property type="entry name" value="alpha/beta-Hydrolases"/>
    <property type="match status" value="1"/>
</dbReference>
<gene>
    <name evidence="1" type="ORF">BKL49_06075</name>
</gene>
<dbReference type="OrthoDB" id="7170026at2"/>
<organism evidence="1 2">
    <name type="scientific">Rodentibacter myodis</name>
    <dbReference type="NCBI Taxonomy" id="1907939"/>
    <lineage>
        <taxon>Bacteria</taxon>
        <taxon>Pseudomonadati</taxon>
        <taxon>Pseudomonadota</taxon>
        <taxon>Gammaproteobacteria</taxon>
        <taxon>Pasteurellales</taxon>
        <taxon>Pasteurellaceae</taxon>
        <taxon>Rodentibacter</taxon>
    </lineage>
</organism>
<dbReference type="Proteomes" id="UP000188602">
    <property type="component" value="Unassembled WGS sequence"/>
</dbReference>
<feature type="non-terminal residue" evidence="1">
    <location>
        <position position="524"/>
    </location>
</feature>
<keyword evidence="2" id="KW-1185">Reference proteome</keyword>
<accession>A0A1V3JPW7</accession>
<sequence>LKVFASVNEPEIHAKYLPPPMLCNLRVRQPNRQAKLPAAYINQIKRYGDAVTFFIHGYNVGLGHLGQFPSAEELGNKPAYYFNAPKPEEVQRPYLHFLADDIEQYANTKLAAHPPHWKSTDRLPKEQFIKQADEKLNGKNALSWYPNVEYYLNLAASGQDELREFTRWEDYSRIVGVTWSGSVDPSMVFFRAEMYANEAGHQFALILQDLIKKDIQINIITHSLGARVALSALNILGNHPTFKEAIDNLIMWEAAVADNALTENYTKEHNPIAMELFPFAHRAAKHISVIASDEDGVLGGDYDFKRAKMDSFSGLLGGAYPKKYTHLASDSFFLGGGLSALLDYYRDNDMAQYIGLIYQDSRYNGGLPIHPNSVYARGIKEKIRHLFLTEADEINRQANEKVIPPLDSYHYLKPWSHYRYFYPDILAHIVEAFCDTLFNGMATNTGVRQALGFVADKYTRNKKSKYYDAFIAELFGEGILSFNDQTIEINDDKYPYFLSHSAMRDFEWRDDTIQSFRIFDLIYS</sequence>